<feature type="non-terminal residue" evidence="4">
    <location>
        <position position="1"/>
    </location>
</feature>
<dbReference type="PANTHER" id="PTHR42796">
    <property type="entry name" value="FUMARYLACETOACETATE HYDROLASE DOMAIN-CONTAINING PROTEIN 2A-RELATED"/>
    <property type="match status" value="1"/>
</dbReference>
<dbReference type="EMBL" id="BARU01022614">
    <property type="protein sequence ID" value="GAH58843.1"/>
    <property type="molecule type" value="Genomic_DNA"/>
</dbReference>
<evidence type="ECO:0000259" key="3">
    <source>
        <dbReference type="Pfam" id="PF01557"/>
    </source>
</evidence>
<dbReference type="InterPro" id="IPR036663">
    <property type="entry name" value="Fumarylacetoacetase_C_sf"/>
</dbReference>
<sequence length="279" mass="30775">AIDNANKQIPDSMIDLIGRGDDGITCIKQAAEFLNKADEKGLSLDCSPSGDKIINEKDEVQILKPLQVFRALNVGANYNAYLAMMKFVAPFKGTVETFWKLPQTVIGPEEDILWPVSSEQVSCEMELGVIIGKKIKRVSKNNALDCVFGYTVVNDVTGIDLIKRGLGEGREGLPGFFYLCLAKSFDTFEPIGPCITLKDEIPDPQNLNAEYRINDELKVKGSTSDMRLKVAEIIEFVSQDITLYPGDLISTGAMATEEYAPQVNVQIGDKIEMEIERIG</sequence>
<dbReference type="GO" id="GO:0044281">
    <property type="term" value="P:small molecule metabolic process"/>
    <property type="evidence" value="ECO:0007669"/>
    <property type="project" value="UniProtKB-ARBA"/>
</dbReference>
<dbReference type="Gene3D" id="3.90.850.10">
    <property type="entry name" value="Fumarylacetoacetase-like, C-terminal domain"/>
    <property type="match status" value="1"/>
</dbReference>
<evidence type="ECO:0000256" key="1">
    <source>
        <dbReference type="ARBA" id="ARBA00010211"/>
    </source>
</evidence>
<dbReference type="InterPro" id="IPR011234">
    <property type="entry name" value="Fumarylacetoacetase-like_C"/>
</dbReference>
<keyword evidence="2" id="KW-0479">Metal-binding</keyword>
<feature type="domain" description="Fumarylacetoacetase-like C-terminal" evidence="3">
    <location>
        <begin position="73"/>
        <end position="279"/>
    </location>
</feature>
<organism evidence="4">
    <name type="scientific">marine sediment metagenome</name>
    <dbReference type="NCBI Taxonomy" id="412755"/>
    <lineage>
        <taxon>unclassified sequences</taxon>
        <taxon>metagenomes</taxon>
        <taxon>ecological metagenomes</taxon>
    </lineage>
</organism>
<dbReference type="Pfam" id="PF01557">
    <property type="entry name" value="FAA_hydrolase"/>
    <property type="match status" value="1"/>
</dbReference>
<name>X1IMQ8_9ZZZZ</name>
<dbReference type="PANTHER" id="PTHR42796:SF4">
    <property type="entry name" value="FUMARYLACETOACETATE HYDROLASE DOMAIN-CONTAINING PROTEIN 2A"/>
    <property type="match status" value="1"/>
</dbReference>
<feature type="non-terminal residue" evidence="4">
    <location>
        <position position="279"/>
    </location>
</feature>
<evidence type="ECO:0000256" key="2">
    <source>
        <dbReference type="ARBA" id="ARBA00022723"/>
    </source>
</evidence>
<dbReference type="GO" id="GO:0046872">
    <property type="term" value="F:metal ion binding"/>
    <property type="evidence" value="ECO:0007669"/>
    <property type="project" value="UniProtKB-KW"/>
</dbReference>
<proteinExistence type="inferred from homology"/>
<accession>X1IMQ8</accession>
<reference evidence="4" key="1">
    <citation type="journal article" date="2014" name="Front. Microbiol.">
        <title>High frequency of phylogenetically diverse reductive dehalogenase-homologous genes in deep subseafloor sedimentary metagenomes.</title>
        <authorList>
            <person name="Kawai M."/>
            <person name="Futagami T."/>
            <person name="Toyoda A."/>
            <person name="Takaki Y."/>
            <person name="Nishi S."/>
            <person name="Hori S."/>
            <person name="Arai W."/>
            <person name="Tsubouchi T."/>
            <person name="Morono Y."/>
            <person name="Uchiyama I."/>
            <person name="Ito T."/>
            <person name="Fujiyama A."/>
            <person name="Inagaki F."/>
            <person name="Takami H."/>
        </authorList>
    </citation>
    <scope>NUCLEOTIDE SEQUENCE</scope>
    <source>
        <strain evidence="4">Expedition CK06-06</strain>
    </source>
</reference>
<dbReference type="GO" id="GO:0003824">
    <property type="term" value="F:catalytic activity"/>
    <property type="evidence" value="ECO:0007669"/>
    <property type="project" value="InterPro"/>
</dbReference>
<dbReference type="AlphaFoldDB" id="X1IMQ8"/>
<dbReference type="InterPro" id="IPR051121">
    <property type="entry name" value="FAH"/>
</dbReference>
<evidence type="ECO:0000313" key="4">
    <source>
        <dbReference type="EMBL" id="GAH58843.1"/>
    </source>
</evidence>
<gene>
    <name evidence="4" type="ORF">S03H2_36808</name>
</gene>
<comment type="similarity">
    <text evidence="1">Belongs to the FAH family.</text>
</comment>
<protein>
    <recommendedName>
        <fullName evidence="3">Fumarylacetoacetase-like C-terminal domain-containing protein</fullName>
    </recommendedName>
</protein>
<dbReference type="SUPFAM" id="SSF56529">
    <property type="entry name" value="FAH"/>
    <property type="match status" value="1"/>
</dbReference>
<comment type="caution">
    <text evidence="4">The sequence shown here is derived from an EMBL/GenBank/DDBJ whole genome shotgun (WGS) entry which is preliminary data.</text>
</comment>